<protein>
    <recommendedName>
        <fullName evidence="10">SWIM-type domain-containing protein</fullName>
    </recommendedName>
</protein>
<evidence type="ECO:0000256" key="2">
    <source>
        <dbReference type="ARBA" id="ARBA00022771"/>
    </source>
</evidence>
<organism evidence="8 9">
    <name type="scientific">Lactuca sativa</name>
    <name type="common">Garden lettuce</name>
    <dbReference type="NCBI Taxonomy" id="4236"/>
    <lineage>
        <taxon>Eukaryota</taxon>
        <taxon>Viridiplantae</taxon>
        <taxon>Streptophyta</taxon>
        <taxon>Embryophyta</taxon>
        <taxon>Tracheophyta</taxon>
        <taxon>Spermatophyta</taxon>
        <taxon>Magnoliopsida</taxon>
        <taxon>eudicotyledons</taxon>
        <taxon>Gunneridae</taxon>
        <taxon>Pentapetalae</taxon>
        <taxon>asterids</taxon>
        <taxon>campanulids</taxon>
        <taxon>Asterales</taxon>
        <taxon>Asteraceae</taxon>
        <taxon>Cichorioideae</taxon>
        <taxon>Cichorieae</taxon>
        <taxon>Lactucinae</taxon>
        <taxon>Lactuca</taxon>
    </lineage>
</organism>
<keyword evidence="2 4" id="KW-0863">Zinc-finger</keyword>
<dbReference type="PROSITE" id="PS50158">
    <property type="entry name" value="ZF_CCHC"/>
    <property type="match status" value="1"/>
</dbReference>
<comment type="caution">
    <text evidence="8">The sequence shown here is derived from an EMBL/GenBank/DDBJ whole genome shotgun (WGS) entry which is preliminary data.</text>
</comment>
<dbReference type="InterPro" id="IPR058594">
    <property type="entry name" value="PB1-like_dom_pln"/>
</dbReference>
<feature type="region of interest" description="Disordered" evidence="5">
    <location>
        <begin position="215"/>
        <end position="264"/>
    </location>
</feature>
<evidence type="ECO:0000256" key="1">
    <source>
        <dbReference type="ARBA" id="ARBA00022723"/>
    </source>
</evidence>
<accession>A0A9R1X0R9</accession>
<dbReference type="EMBL" id="NBSK02000008">
    <property type="protein sequence ID" value="KAJ0192137.1"/>
    <property type="molecule type" value="Genomic_DNA"/>
</dbReference>
<dbReference type="InterPro" id="IPR001878">
    <property type="entry name" value="Znf_CCHC"/>
</dbReference>
<dbReference type="GO" id="GO:0003676">
    <property type="term" value="F:nucleic acid binding"/>
    <property type="evidence" value="ECO:0007669"/>
    <property type="project" value="InterPro"/>
</dbReference>
<evidence type="ECO:0000313" key="8">
    <source>
        <dbReference type="EMBL" id="KAJ0192137.1"/>
    </source>
</evidence>
<keyword evidence="1" id="KW-0479">Metal-binding</keyword>
<dbReference type="GO" id="GO:0008270">
    <property type="term" value="F:zinc ion binding"/>
    <property type="evidence" value="ECO:0007669"/>
    <property type="project" value="UniProtKB-KW"/>
</dbReference>
<dbReference type="SMART" id="SM00575">
    <property type="entry name" value="ZnF_PMZ"/>
    <property type="match status" value="1"/>
</dbReference>
<proteinExistence type="predicted"/>
<evidence type="ECO:0000259" key="7">
    <source>
        <dbReference type="PROSITE" id="PS50966"/>
    </source>
</evidence>
<dbReference type="Pfam" id="PF26130">
    <property type="entry name" value="PB1-like"/>
    <property type="match status" value="1"/>
</dbReference>
<keyword evidence="9" id="KW-1185">Reference proteome</keyword>
<feature type="domain" description="CCHC-type" evidence="6">
    <location>
        <begin position="859"/>
        <end position="873"/>
    </location>
</feature>
<gene>
    <name evidence="8" type="ORF">LSAT_V11C800441470</name>
</gene>
<dbReference type="PANTHER" id="PTHR31973">
    <property type="entry name" value="POLYPROTEIN, PUTATIVE-RELATED"/>
    <property type="match status" value="1"/>
</dbReference>
<evidence type="ECO:0000256" key="3">
    <source>
        <dbReference type="ARBA" id="ARBA00022833"/>
    </source>
</evidence>
<evidence type="ECO:0000313" key="9">
    <source>
        <dbReference type="Proteomes" id="UP000235145"/>
    </source>
</evidence>
<feature type="compositionally biased region" description="Gly residues" evidence="5">
    <location>
        <begin position="894"/>
        <end position="908"/>
    </location>
</feature>
<evidence type="ECO:0000259" key="6">
    <source>
        <dbReference type="PROSITE" id="PS50158"/>
    </source>
</evidence>
<name>A0A9R1X0R9_LACSA</name>
<feature type="region of interest" description="Disordered" evidence="5">
    <location>
        <begin position="868"/>
        <end position="915"/>
    </location>
</feature>
<keyword evidence="3" id="KW-0862">Zinc</keyword>
<feature type="region of interest" description="Disordered" evidence="5">
    <location>
        <begin position="830"/>
        <end position="850"/>
    </location>
</feature>
<dbReference type="Proteomes" id="UP000235145">
    <property type="component" value="Unassembled WGS sequence"/>
</dbReference>
<evidence type="ECO:0008006" key="10">
    <source>
        <dbReference type="Google" id="ProtNLM"/>
    </source>
</evidence>
<feature type="compositionally biased region" description="Basic and acidic residues" evidence="5">
    <location>
        <begin position="231"/>
        <end position="248"/>
    </location>
</feature>
<dbReference type="PANTHER" id="PTHR31973:SF190">
    <property type="entry name" value="MULE TRANSPOSASE DOMAIN-CONTAINING PROTEIN"/>
    <property type="match status" value="1"/>
</dbReference>
<feature type="domain" description="SWIM-type" evidence="7">
    <location>
        <begin position="744"/>
        <end position="776"/>
    </location>
</feature>
<sequence>MVNWRIRQEWEEYDLQSSYGRKYIKGKMKYIDGIDSDLFSVHDMDEIMELLDCVEPGKSIYYHFKRPTWDLDFGLYALGCDEDINHFRSYVYEHKVIEVYTEFWETKLHTYQMSPNPAKIKIHEIPESLCRKSLLLTWSNSGDCPSEEAPVFENVETMDEPPSTLLETTLEQPLVTLSETVESTPAYIPRIDSPLTEPMIGSTCPNVDGLGDTFEWCEPFGGTPMEQDEPNSEKAGEDSQASKDSHDSDDTEDSEYSQDSDYIVDEDNLLDDPEVDMKNFHLNIDKEVEWVGSFPDDRDEAVEGDEELEVINTEEFVSASSSDEGEASKKRKKIRDLRRAHKNEAAAVKDPFYIHQTFSTAKEVKQQIYLHSIQSRRELDFVKNDKNRIRVVCKGTIPNLGILETGGTSKSNDKVGPSQKKKKVKDGSIHKCPWVLLIVDTVEANPEIPLRALREMLEKKYQLGLSDMKVHRAKTKALESIRGDFAAQYSCLRDYLQEVQSRNPNTTVKLQVQSEPCYASETRVFERVYICLGPLKSGFTARKRDLLGLDGAFMKGPYHGMILTAVGLLPALEKLFPAAEHRYCLRHLHENMKRKWRGKEFKDCLWKCATCTTIPQFNSAMEELKKLNSEAYDWLNSIPPKHWSRSHFSGRAHCDVVLNNMCESLNSKIVKGRDKPIISCLEFIREYIMRKIVMVQKEIDKANGPLTPTATKTLEKIKERAAQCRAVFCGNGKYQVTSEGTNQYVVNMDQQTCSCNRWELTGIPYKHSIAAIWDMRLNNENVGIPETWVHPTYWLKTWKEMYVFKVEPINGRLLWEKSTCPTKLIPPKYRVPIGRPKKKRRRSATEDDGVSTKWKSVTCTKCGNVGHNGRTCKGQSQTGNGTGEGAAGNTTGEGAAGSSGGVQNGVGNKGKSPML</sequence>
<dbReference type="InterPro" id="IPR006564">
    <property type="entry name" value="Znf_PMZ"/>
</dbReference>
<reference evidence="8 9" key="1">
    <citation type="journal article" date="2017" name="Nat. Commun.">
        <title>Genome assembly with in vitro proximity ligation data and whole-genome triplication in lettuce.</title>
        <authorList>
            <person name="Reyes-Chin-Wo S."/>
            <person name="Wang Z."/>
            <person name="Yang X."/>
            <person name="Kozik A."/>
            <person name="Arikit S."/>
            <person name="Song C."/>
            <person name="Xia L."/>
            <person name="Froenicke L."/>
            <person name="Lavelle D.O."/>
            <person name="Truco M.J."/>
            <person name="Xia R."/>
            <person name="Zhu S."/>
            <person name="Xu C."/>
            <person name="Xu H."/>
            <person name="Xu X."/>
            <person name="Cox K."/>
            <person name="Korf I."/>
            <person name="Meyers B.C."/>
            <person name="Michelmore R.W."/>
        </authorList>
    </citation>
    <scope>NUCLEOTIDE SEQUENCE [LARGE SCALE GENOMIC DNA]</scope>
    <source>
        <strain evidence="9">cv. Salinas</strain>
        <tissue evidence="8">Seedlings</tissue>
    </source>
</reference>
<dbReference type="Pfam" id="PF04434">
    <property type="entry name" value="SWIM"/>
    <property type="match status" value="1"/>
</dbReference>
<dbReference type="PROSITE" id="PS50966">
    <property type="entry name" value="ZF_SWIM"/>
    <property type="match status" value="1"/>
</dbReference>
<feature type="compositionally biased region" description="Acidic residues" evidence="5">
    <location>
        <begin position="249"/>
        <end position="264"/>
    </location>
</feature>
<dbReference type="InterPro" id="IPR007527">
    <property type="entry name" value="Znf_SWIM"/>
</dbReference>
<dbReference type="AlphaFoldDB" id="A0A9R1X0R9"/>
<evidence type="ECO:0000256" key="4">
    <source>
        <dbReference type="PROSITE-ProRule" id="PRU00047"/>
    </source>
</evidence>
<evidence type="ECO:0000256" key="5">
    <source>
        <dbReference type="SAM" id="MobiDB-lite"/>
    </source>
</evidence>